<dbReference type="GO" id="GO:0008970">
    <property type="term" value="F:phospholipase A1 activity"/>
    <property type="evidence" value="ECO:0007669"/>
    <property type="project" value="TreeGrafter"/>
</dbReference>
<evidence type="ECO:0000256" key="7">
    <source>
        <dbReference type="ARBA" id="ARBA00024032"/>
    </source>
</evidence>
<comment type="similarity">
    <text evidence="7">Belongs to the DPH3 family.</text>
</comment>
<dbReference type="SUPFAM" id="SSF63501">
    <property type="entry name" value="Frizzled cysteine-rich domain"/>
    <property type="match status" value="1"/>
</dbReference>
<dbReference type="GO" id="GO:0046872">
    <property type="term" value="F:metal ion binding"/>
    <property type="evidence" value="ECO:0007669"/>
    <property type="project" value="UniProtKB-KW"/>
</dbReference>
<accession>A0A818M9Z4</accession>
<gene>
    <name evidence="10" type="ORF">OKA104_LOCUS5819</name>
</gene>
<dbReference type="GO" id="GO:0070292">
    <property type="term" value="P:N-acylphosphatidylethanolamine metabolic process"/>
    <property type="evidence" value="ECO:0007669"/>
    <property type="project" value="TreeGrafter"/>
</dbReference>
<dbReference type="Gene3D" id="3.90.1720.10">
    <property type="entry name" value="endopeptidase domain like (from Nostoc punctiforme)"/>
    <property type="match status" value="1"/>
</dbReference>
<sequence length="676" mass="76316">MSLLLVTDDADDDISNHSIINQQEYFYKQLKELEYDLSSSSSLSTTTTSSSSSSSVTSISIVESSSSIIVKSNKHYRQHRRRRRCRPQQCLVQHLLTYMLTLLILTNHLHWSVIFLSLSSIKIMSTHASTISTTTLTSSNQLTIKRPLLTPSTTTRPLLKQDEQQCLPIDGSEIDRICSKKCRARKTPFEKFDNISRPLLNTNYLPFCSNFLHQTIMKEDFFDKATENECRERLNQIIIFDKQAQEASKSFATYMEAIDCASIENRYSIITADCEKAYRTWACSVTIPYFYRNQQIPPCQTICDEVERVCPTFRPSDREPLFAGQPLFFCDGGIVTNSDYGHRPHCFDSCHVLHGSLQRPSASTSSSLSNNSSSPTSPLLKLVEDIVTTPPCFEIEPLSPSLSQQITSSLIFVDESISNNRNFIMAEVAKIEKTKENEDVLAQAKPGDMIEFIRSSYSHWAIYAGNGFVIHRWGDNDGIGKSVGFWGNFLTFSGTQFDKATILQSNVTDVLNLGGKVRINNYLDNKYQPLPVADILDKARRALNQEGYNLVYSNCEHFATECRYGQPNSRQVQIAVGASAALGVMVTAAAACDRMAFHDEVEIEDFEYDDESETYYWPCPCGDRFQITKEELESGEDTARCPSCSLIVRVIYDKDAFMEKTSNLKQKTSPAMEKIV</sequence>
<dbReference type="GO" id="GO:0005262">
    <property type="term" value="F:calcium channel activity"/>
    <property type="evidence" value="ECO:0007669"/>
    <property type="project" value="InterPro"/>
</dbReference>
<name>A0A818M9Z4_9BILA</name>
<keyword evidence="4" id="KW-0378">Hydrolase</keyword>
<dbReference type="PROSITE" id="PS51934">
    <property type="entry name" value="LRAT"/>
    <property type="match status" value="1"/>
</dbReference>
<dbReference type="GO" id="GO:0098703">
    <property type="term" value="P:calcium ion import across plasma membrane"/>
    <property type="evidence" value="ECO:0007669"/>
    <property type="project" value="InterPro"/>
</dbReference>
<dbReference type="Proteomes" id="UP000663881">
    <property type="component" value="Unassembled WGS sequence"/>
</dbReference>
<evidence type="ECO:0000256" key="4">
    <source>
        <dbReference type="ARBA" id="ARBA00022801"/>
    </source>
</evidence>
<evidence type="ECO:0000256" key="1">
    <source>
        <dbReference type="ARBA" id="ARBA00007824"/>
    </source>
</evidence>
<feature type="domain" description="LRAT" evidence="9">
    <location>
        <begin position="449"/>
        <end position="571"/>
    </location>
</feature>
<evidence type="ECO:0000313" key="10">
    <source>
        <dbReference type="EMBL" id="CAF3585228.1"/>
    </source>
</evidence>
<evidence type="ECO:0000313" key="11">
    <source>
        <dbReference type="Proteomes" id="UP000663881"/>
    </source>
</evidence>
<dbReference type="Pfam" id="PF12929">
    <property type="entry name" value="Mid1"/>
    <property type="match status" value="1"/>
</dbReference>
<dbReference type="GO" id="GO:0005737">
    <property type="term" value="C:cytoplasm"/>
    <property type="evidence" value="ECO:0007669"/>
    <property type="project" value="TreeGrafter"/>
</dbReference>
<dbReference type="InterPro" id="IPR051496">
    <property type="entry name" value="H-rev107_PLA/AT"/>
</dbReference>
<feature type="domain" description="DPH-type MB" evidence="8">
    <location>
        <begin position="597"/>
        <end position="653"/>
    </location>
</feature>
<dbReference type="InterPro" id="IPR036790">
    <property type="entry name" value="Frizzled_dom_sf"/>
</dbReference>
<dbReference type="GO" id="GO:0004623">
    <property type="term" value="F:phospholipase A2 activity"/>
    <property type="evidence" value="ECO:0007669"/>
    <property type="project" value="TreeGrafter"/>
</dbReference>
<dbReference type="InterPro" id="IPR036671">
    <property type="entry name" value="DPH_MB_sf"/>
</dbReference>
<keyword evidence="6" id="KW-0443">Lipid metabolism</keyword>
<dbReference type="InterPro" id="IPR007872">
    <property type="entry name" value="DPH_MB_dom"/>
</dbReference>
<evidence type="ECO:0000256" key="5">
    <source>
        <dbReference type="ARBA" id="ARBA00023004"/>
    </source>
</evidence>
<proteinExistence type="inferred from homology"/>
<dbReference type="PANTHER" id="PTHR13943">
    <property type="entry name" value="HRAS-LIKE SUPPRESSOR - RELATED"/>
    <property type="match status" value="1"/>
</dbReference>
<dbReference type="EMBL" id="CAJOAY010000207">
    <property type="protein sequence ID" value="CAF3585228.1"/>
    <property type="molecule type" value="Genomic_DNA"/>
</dbReference>
<comment type="similarity">
    <text evidence="1">Belongs to the H-rev107 family.</text>
</comment>
<dbReference type="InterPro" id="IPR007053">
    <property type="entry name" value="LRAT_dom"/>
</dbReference>
<reference evidence="10" key="1">
    <citation type="submission" date="2021-02" db="EMBL/GenBank/DDBJ databases">
        <authorList>
            <person name="Nowell W R."/>
        </authorList>
    </citation>
    <scope>NUCLEOTIDE SEQUENCE</scope>
</reference>
<organism evidence="10 11">
    <name type="scientific">Adineta steineri</name>
    <dbReference type="NCBI Taxonomy" id="433720"/>
    <lineage>
        <taxon>Eukaryota</taxon>
        <taxon>Metazoa</taxon>
        <taxon>Spiralia</taxon>
        <taxon>Gnathifera</taxon>
        <taxon>Rotifera</taxon>
        <taxon>Eurotatoria</taxon>
        <taxon>Bdelloidea</taxon>
        <taxon>Adinetida</taxon>
        <taxon>Adinetidae</taxon>
        <taxon>Adineta</taxon>
    </lineage>
</organism>
<dbReference type="GO" id="GO:0016410">
    <property type="term" value="F:N-acyltransferase activity"/>
    <property type="evidence" value="ECO:0007669"/>
    <property type="project" value="TreeGrafter"/>
</dbReference>
<dbReference type="Gene3D" id="1.10.2000.10">
    <property type="entry name" value="Frizzled cysteine-rich domain"/>
    <property type="match status" value="1"/>
</dbReference>
<dbReference type="Gene3D" id="3.10.660.10">
    <property type="entry name" value="DPH Zinc finger"/>
    <property type="match status" value="1"/>
</dbReference>
<dbReference type="SUPFAM" id="SSF144217">
    <property type="entry name" value="CSL zinc finger"/>
    <property type="match status" value="1"/>
</dbReference>
<keyword evidence="3" id="KW-0479">Metal-binding</keyword>
<evidence type="ECO:0000259" key="9">
    <source>
        <dbReference type="PROSITE" id="PS51934"/>
    </source>
</evidence>
<dbReference type="PANTHER" id="PTHR13943:SF77">
    <property type="entry name" value="LRAT DOMAIN-CONTAINING PROTEIN"/>
    <property type="match status" value="1"/>
</dbReference>
<dbReference type="Pfam" id="PF04970">
    <property type="entry name" value="LRAT"/>
    <property type="match status" value="1"/>
</dbReference>
<evidence type="ECO:0000256" key="2">
    <source>
        <dbReference type="ARBA" id="ARBA00022679"/>
    </source>
</evidence>
<dbReference type="Pfam" id="PF05207">
    <property type="entry name" value="Zn_ribbon_CSL"/>
    <property type="match status" value="1"/>
</dbReference>
<dbReference type="FunFam" id="3.10.660.10:FF:000001">
    <property type="entry name" value="Diphthamide biosynthesis 3"/>
    <property type="match status" value="1"/>
</dbReference>
<comment type="caution">
    <text evidence="10">The sequence shown here is derived from an EMBL/GenBank/DDBJ whole genome shotgun (WGS) entry which is preliminary data.</text>
</comment>
<evidence type="ECO:0000256" key="6">
    <source>
        <dbReference type="ARBA" id="ARBA00023098"/>
    </source>
</evidence>
<dbReference type="PROSITE" id="PS51074">
    <property type="entry name" value="DPH_MB"/>
    <property type="match status" value="1"/>
</dbReference>
<keyword evidence="5" id="KW-0408">Iron</keyword>
<dbReference type="InterPro" id="IPR024338">
    <property type="entry name" value="MID1/Yam8"/>
</dbReference>
<evidence type="ECO:0000256" key="3">
    <source>
        <dbReference type="ARBA" id="ARBA00022723"/>
    </source>
</evidence>
<protein>
    <submittedName>
        <fullName evidence="10">Uncharacterized protein</fullName>
    </submittedName>
</protein>
<evidence type="ECO:0000259" key="8">
    <source>
        <dbReference type="PROSITE" id="PS51074"/>
    </source>
</evidence>
<keyword evidence="2" id="KW-0808">Transferase</keyword>
<dbReference type="AlphaFoldDB" id="A0A818M9Z4"/>